<reference evidence="3" key="1">
    <citation type="submission" date="2015-09" db="EMBL/GenBank/DDBJ databases">
        <authorList>
            <consortium name="Pathogen Informatics"/>
        </authorList>
    </citation>
    <scope>NUCLEOTIDE SEQUENCE [LARGE SCALE GENOMIC DNA]</scope>
    <source>
        <strain evidence="3">Lake Konstanz</strain>
    </source>
</reference>
<dbReference type="EMBL" id="CYKH01002236">
    <property type="protein sequence ID" value="CUG94334.1"/>
    <property type="molecule type" value="Genomic_DNA"/>
</dbReference>
<proteinExistence type="predicted"/>
<dbReference type="Proteomes" id="UP000051952">
    <property type="component" value="Unassembled WGS sequence"/>
</dbReference>
<accession>A0A0S4JY90</accession>
<dbReference type="AlphaFoldDB" id="A0A0S4JY90"/>
<gene>
    <name evidence="2" type="ORF">BSAL_47665</name>
</gene>
<evidence type="ECO:0000313" key="2">
    <source>
        <dbReference type="EMBL" id="CUG94334.1"/>
    </source>
</evidence>
<protein>
    <submittedName>
        <fullName evidence="2">Uncharacterized protein</fullName>
    </submittedName>
</protein>
<dbReference type="VEuPathDB" id="TriTrypDB:BSAL_47665"/>
<evidence type="ECO:0000313" key="3">
    <source>
        <dbReference type="Proteomes" id="UP000051952"/>
    </source>
</evidence>
<feature type="compositionally biased region" description="Polar residues" evidence="1">
    <location>
        <begin position="38"/>
        <end position="53"/>
    </location>
</feature>
<organism evidence="2 3">
    <name type="scientific">Bodo saltans</name>
    <name type="common">Flagellated protozoan</name>
    <dbReference type="NCBI Taxonomy" id="75058"/>
    <lineage>
        <taxon>Eukaryota</taxon>
        <taxon>Discoba</taxon>
        <taxon>Euglenozoa</taxon>
        <taxon>Kinetoplastea</taxon>
        <taxon>Metakinetoplastina</taxon>
        <taxon>Eubodonida</taxon>
        <taxon>Bodonidae</taxon>
        <taxon>Bodo</taxon>
    </lineage>
</organism>
<keyword evidence="3" id="KW-1185">Reference proteome</keyword>
<sequence>MSRRISSSATRQLLRSHQSTLFSTQMMISSVMVNVRHSSTTNSGATPSPSPTWSFFDDVPPAKSEVPVPPKTSTLSQPQNPQAPNPQRPTSTRASGAPPPPPPPPTSSANSHNNGNSLPQRGGGNVPLPSARGYRTPPEVLDALIGFVPTCGYRTPPEVLDALIGFVPTFWVSLPTLLEAVTPDLRELLTINNTVPPTQFLEVSVLL</sequence>
<feature type="region of interest" description="Disordered" evidence="1">
    <location>
        <begin position="38"/>
        <end position="134"/>
    </location>
</feature>
<name>A0A0S4JY90_BODSA</name>
<feature type="compositionally biased region" description="Pro residues" evidence="1">
    <location>
        <begin position="97"/>
        <end position="106"/>
    </location>
</feature>
<evidence type="ECO:0000256" key="1">
    <source>
        <dbReference type="SAM" id="MobiDB-lite"/>
    </source>
</evidence>
<feature type="compositionally biased region" description="Polar residues" evidence="1">
    <location>
        <begin position="110"/>
        <end position="119"/>
    </location>
</feature>